<dbReference type="EMBL" id="VCQT01000027">
    <property type="protein sequence ID" value="TMW12994.1"/>
    <property type="molecule type" value="Genomic_DNA"/>
</dbReference>
<gene>
    <name evidence="5" type="ORF">FGS76_07970</name>
</gene>
<evidence type="ECO:0000256" key="1">
    <source>
        <dbReference type="ARBA" id="ARBA00004196"/>
    </source>
</evidence>
<dbReference type="PROSITE" id="PS51257">
    <property type="entry name" value="PROKAR_LIPOPROTEIN"/>
    <property type="match status" value="1"/>
</dbReference>
<name>A0ABY2XLD0_9GAMM</name>
<dbReference type="Gene3D" id="2.40.30.170">
    <property type="match status" value="1"/>
</dbReference>
<comment type="subcellular location">
    <subcellularLocation>
        <location evidence="1">Cell envelope</location>
    </subcellularLocation>
</comment>
<dbReference type="InterPro" id="IPR059052">
    <property type="entry name" value="HH_YbhG-like"/>
</dbReference>
<dbReference type="Proteomes" id="UP000739180">
    <property type="component" value="Unassembled WGS sequence"/>
</dbReference>
<dbReference type="InterPro" id="IPR050465">
    <property type="entry name" value="UPF0194_transport"/>
</dbReference>
<feature type="domain" description="YbhG-like alpha-helical hairpin" evidence="4">
    <location>
        <begin position="67"/>
        <end position="188"/>
    </location>
</feature>
<proteinExistence type="predicted"/>
<dbReference type="Pfam" id="PF25881">
    <property type="entry name" value="HH_YBHG"/>
    <property type="match status" value="1"/>
</dbReference>
<evidence type="ECO:0000256" key="2">
    <source>
        <dbReference type="ARBA" id="ARBA00023054"/>
    </source>
</evidence>
<accession>A0ABY2XLD0</accession>
<keyword evidence="6" id="KW-1185">Reference proteome</keyword>
<evidence type="ECO:0000313" key="6">
    <source>
        <dbReference type="Proteomes" id="UP000739180"/>
    </source>
</evidence>
<dbReference type="Gene3D" id="1.10.287.470">
    <property type="entry name" value="Helix hairpin bin"/>
    <property type="match status" value="3"/>
</dbReference>
<comment type="caution">
    <text evidence="5">The sequence shown here is derived from an EMBL/GenBank/DDBJ whole genome shotgun (WGS) entry which is preliminary data.</text>
</comment>
<feature type="coiled-coil region" evidence="3">
    <location>
        <begin position="75"/>
        <end position="192"/>
    </location>
</feature>
<keyword evidence="2 3" id="KW-0175">Coiled coil</keyword>
<evidence type="ECO:0000313" key="5">
    <source>
        <dbReference type="EMBL" id="TMW12994.1"/>
    </source>
</evidence>
<sequence length="326" mass="35354">MNAVARLLPAVCCLALLSACDDRPEPLPGTLEWDRVDILAEASEPVTEMAVREGQQVEQGQLLLRLDPRRTQAKLDEARATLQQQQARLTELRHGARIETVDAARAELAQAQSDRDTTRTALKRARALRERGALAKAGLDNARNAFDTAEARVDAQRARLTELLHGTRPEQLEQAQAAVASAEARVAGLTVSRQRLDVRAPAPGRVDALPHRLGDQPAAGTPLVTLLAGDAPYARVFIPEPRRTSVNPGDHYRVQVDGIDEPFQAVVRSVRSEPAFTPYYALTGDDANRLSYQAELVLQGEAAQQLPAGLPCQAWPVDGQGAQGDD</sequence>
<dbReference type="RefSeq" id="WP_138772097.1">
    <property type="nucleotide sequence ID" value="NZ_VCQT01000027.1"/>
</dbReference>
<dbReference type="Gene3D" id="2.40.50.100">
    <property type="match status" value="2"/>
</dbReference>
<dbReference type="SUPFAM" id="SSF111369">
    <property type="entry name" value="HlyD-like secretion proteins"/>
    <property type="match status" value="2"/>
</dbReference>
<reference evidence="5 6" key="1">
    <citation type="submission" date="2019-05" db="EMBL/GenBank/DDBJ databases">
        <title>Genome of Alcanivorax gelatiniphagus, an oil degrading marine bacteria.</title>
        <authorList>
            <person name="Kwon K.K."/>
        </authorList>
    </citation>
    <scope>NUCLEOTIDE SEQUENCE [LARGE SCALE GENOMIC DNA]</scope>
    <source>
        <strain evidence="5 6">MEBiC 08158</strain>
    </source>
</reference>
<dbReference type="PANTHER" id="PTHR32347:SF29">
    <property type="entry name" value="UPF0194 MEMBRANE PROTEIN YBHG"/>
    <property type="match status" value="1"/>
</dbReference>
<evidence type="ECO:0000256" key="3">
    <source>
        <dbReference type="SAM" id="Coils"/>
    </source>
</evidence>
<dbReference type="PANTHER" id="PTHR32347">
    <property type="entry name" value="EFFLUX SYSTEM COMPONENT YKNX-RELATED"/>
    <property type="match status" value="1"/>
</dbReference>
<evidence type="ECO:0000259" key="4">
    <source>
        <dbReference type="Pfam" id="PF25881"/>
    </source>
</evidence>
<organism evidence="5 6">
    <name type="scientific">Alloalcanivorax gelatiniphagus</name>
    <dbReference type="NCBI Taxonomy" id="1194167"/>
    <lineage>
        <taxon>Bacteria</taxon>
        <taxon>Pseudomonadati</taxon>
        <taxon>Pseudomonadota</taxon>
        <taxon>Gammaproteobacteria</taxon>
        <taxon>Oceanospirillales</taxon>
        <taxon>Alcanivoracaceae</taxon>
        <taxon>Alloalcanivorax</taxon>
    </lineage>
</organism>
<protein>
    <submittedName>
        <fullName evidence="5">HlyD family efflux transporter periplasmic adaptor subunit</fullName>
    </submittedName>
</protein>